<reference evidence="1" key="1">
    <citation type="journal article" date="2024" name="Syst. Appl. Microbiol.">
        <title>First single-strain enrichments of Electrothrix cable bacteria, description of E. aestuarii sp. nov. and E. rattekaaiensis sp. nov., and proposal of a cable bacteria taxonomy following the rules of the SeqCode.</title>
        <authorList>
            <person name="Plum-Jensen L.E."/>
            <person name="Schramm A."/>
            <person name="Marshall I.P.G."/>
        </authorList>
    </citation>
    <scope>NUCLEOTIDE SEQUENCE</scope>
    <source>
        <strain evidence="1">Rat1</strain>
    </source>
</reference>
<dbReference type="EMBL" id="CP159373">
    <property type="protein sequence ID" value="XCN72274.1"/>
    <property type="molecule type" value="Genomic_DNA"/>
</dbReference>
<protein>
    <submittedName>
        <fullName evidence="1">Uncharacterized protein</fullName>
    </submittedName>
</protein>
<accession>A0AAU8LSJ5</accession>
<dbReference type="KEGG" id="eaj:Q3M24_18510"/>
<name>A0AAU8LSJ5_9BACT</name>
<organism evidence="1">
    <name type="scientific">Candidatus Electrothrix aestuarii</name>
    <dbReference type="NCBI Taxonomy" id="3062594"/>
    <lineage>
        <taxon>Bacteria</taxon>
        <taxon>Pseudomonadati</taxon>
        <taxon>Thermodesulfobacteriota</taxon>
        <taxon>Desulfobulbia</taxon>
        <taxon>Desulfobulbales</taxon>
        <taxon>Desulfobulbaceae</taxon>
        <taxon>Candidatus Electrothrix</taxon>
    </lineage>
</organism>
<gene>
    <name evidence="1" type="ORF">Q3M24_18510</name>
</gene>
<proteinExistence type="predicted"/>
<evidence type="ECO:0000313" key="1">
    <source>
        <dbReference type="EMBL" id="XCN72274.1"/>
    </source>
</evidence>
<dbReference type="AlphaFoldDB" id="A0AAU8LSJ5"/>
<dbReference type="Gene3D" id="2.70.50.70">
    <property type="match status" value="1"/>
</dbReference>
<sequence length="359" mass="39087">MATVQYRIEWNPLTKPGTYRLRFLPNKTAGYDEVAARVALKHPGSSPEQVGNHLKSSFDEIVDMLAEGMQVTLKNTLTIRPSFHARLATPDAPLPPMEELFDLSISATRPYIRAVREAVTLERVGTDEKAPTILSASDTILELNNVLNPEGVLHLTGSHLFFDRTAPDCTCVLAGTRSGKRTLSQFAAISDSEILVVPHIPGQANPWNNEYTVSVTTRYTEHGSLRTGTYGRKLRSPLRVDMASLGETGAGILTGNADAPFVRITGGEVSADERLRIQVDYNLQADQLTFNLHDLRDGGASGDMVPVTGNGDYTLIGFTGSAVTNLDITVDAYDDLKAMVRNDYDGRLVDILDIQAAEG</sequence>
<reference evidence="1" key="2">
    <citation type="submission" date="2024-06" db="EMBL/GenBank/DDBJ databases">
        <authorList>
            <person name="Plum-Jensen L.E."/>
            <person name="Schramm A."/>
            <person name="Marshall I.P.G."/>
        </authorList>
    </citation>
    <scope>NUCLEOTIDE SEQUENCE</scope>
    <source>
        <strain evidence="1">Rat1</strain>
    </source>
</reference>